<keyword evidence="3" id="KW-0436">Ligase</keyword>
<dbReference type="PANTHER" id="PTHR43749:SF2">
    <property type="entry name" value="RNA-SPLICING LIGASE RTCB"/>
    <property type="match status" value="1"/>
</dbReference>
<dbReference type="SUPFAM" id="SSF103365">
    <property type="entry name" value="Hypothetical protein PH1602"/>
    <property type="match status" value="1"/>
</dbReference>
<dbReference type="EMBL" id="BAABDK010000029">
    <property type="protein sequence ID" value="GAA4048292.1"/>
    <property type="molecule type" value="Genomic_DNA"/>
</dbReference>
<keyword evidence="11" id="KW-1185">Reference proteome</keyword>
<comment type="cofactor">
    <cofactor evidence="1">
        <name>Mn(2+)</name>
        <dbReference type="ChEBI" id="CHEBI:29035"/>
    </cofactor>
</comment>
<proteinExistence type="predicted"/>
<keyword evidence="5" id="KW-0547">Nucleotide-binding</keyword>
<sequence>MITGKDLLDLGLKPGKWFKEALEHINAHDLTGDALHAYLDTVKPAPVIPLLDAPVHFYENIRADTAVEQANIDYVRQSMQQLMRTPTVVAGAIMPDACPAGPLGTIPVGGVVATRNAIHPGMHSADICCSVMLSNLGKTDPKTVLDVAQAITHFGPGGRDPEKQFALPAEILAEMQANPFLNSERSLKMAREHLGTQGDGNHFLYVGVSKATGDTMLVTHHGSRGVGAVLYGHGMKVAEFFRREISPATAPDNAWIPSETPEGVNYWDALQTVRKWTKRNHEVLHEAIAAKLAATVQQRYWNEHNFVFRDGDVFYHAKGATPLAAKFMPDITGPRIIPLNMAQPILIVEGDTTTNNLGFAPHGAGRNLSRTRHKYSKIGQTNEAIFEAETQGIDARFYFNRIDISELPSAYKNAEDVKQQITDFNLATVIDEIHPYGCIMAGDWEQDAPWRKKKLAKAAAALAAQGGVDTQEDTSALTVE</sequence>
<dbReference type="InterPro" id="IPR052915">
    <property type="entry name" value="RtcB-like"/>
</dbReference>
<evidence type="ECO:0000256" key="9">
    <source>
        <dbReference type="ARBA" id="ARBA00047746"/>
    </source>
</evidence>
<dbReference type="InterPro" id="IPR036025">
    <property type="entry name" value="RtcB-like_sf"/>
</dbReference>
<evidence type="ECO:0000256" key="6">
    <source>
        <dbReference type="ARBA" id="ARBA00022800"/>
    </source>
</evidence>
<evidence type="ECO:0000256" key="2">
    <source>
        <dbReference type="ARBA" id="ARBA00012726"/>
    </source>
</evidence>
<keyword evidence="7" id="KW-0342">GTP-binding</keyword>
<reference evidence="11" key="1">
    <citation type="journal article" date="2019" name="Int. J. Syst. Evol. Microbiol.">
        <title>The Global Catalogue of Microorganisms (GCM) 10K type strain sequencing project: providing services to taxonomists for standard genome sequencing and annotation.</title>
        <authorList>
            <consortium name="The Broad Institute Genomics Platform"/>
            <consortium name="The Broad Institute Genome Sequencing Center for Infectious Disease"/>
            <person name="Wu L."/>
            <person name="Ma J."/>
        </authorList>
    </citation>
    <scope>NUCLEOTIDE SEQUENCE [LARGE SCALE GENOMIC DNA]</scope>
    <source>
        <strain evidence="11">JCM 17225</strain>
    </source>
</reference>
<keyword evidence="4" id="KW-0479">Metal-binding</keyword>
<evidence type="ECO:0000256" key="7">
    <source>
        <dbReference type="ARBA" id="ARBA00023134"/>
    </source>
</evidence>
<dbReference type="Pfam" id="PF01139">
    <property type="entry name" value="RtcB"/>
    <property type="match status" value="1"/>
</dbReference>
<gene>
    <name evidence="10" type="ORF">GCM10022409_38390</name>
</gene>
<evidence type="ECO:0000313" key="11">
    <source>
        <dbReference type="Proteomes" id="UP001501469"/>
    </source>
</evidence>
<dbReference type="EC" id="6.5.1.8" evidence="2"/>
<dbReference type="InterPro" id="IPR001233">
    <property type="entry name" value="RtcB"/>
</dbReference>
<name>A0ABP7UNC7_9BACT</name>
<evidence type="ECO:0000256" key="5">
    <source>
        <dbReference type="ARBA" id="ARBA00022741"/>
    </source>
</evidence>
<evidence type="ECO:0000256" key="3">
    <source>
        <dbReference type="ARBA" id="ARBA00022598"/>
    </source>
</evidence>
<evidence type="ECO:0000313" key="10">
    <source>
        <dbReference type="EMBL" id="GAA4048292.1"/>
    </source>
</evidence>
<dbReference type="PANTHER" id="PTHR43749">
    <property type="entry name" value="RNA-SPLICING LIGASE RTCB"/>
    <property type="match status" value="1"/>
</dbReference>
<dbReference type="Proteomes" id="UP001501469">
    <property type="component" value="Unassembled WGS sequence"/>
</dbReference>
<dbReference type="Gene3D" id="3.90.1860.10">
    <property type="entry name" value="tRNA-splicing ligase RtcB"/>
    <property type="match status" value="1"/>
</dbReference>
<comment type="caution">
    <text evidence="10">The sequence shown here is derived from an EMBL/GenBank/DDBJ whole genome shotgun (WGS) entry which is preliminary data.</text>
</comment>
<dbReference type="RefSeq" id="WP_345057780.1">
    <property type="nucleotide sequence ID" value="NZ_BAABDK010000029.1"/>
</dbReference>
<evidence type="ECO:0000256" key="1">
    <source>
        <dbReference type="ARBA" id="ARBA00001936"/>
    </source>
</evidence>
<comment type="catalytic activity">
    <reaction evidence="9">
        <text>a 3'-end 3'-phospho-ribonucleotide-RNA + a 5'-end dephospho-ribonucleoside-RNA + GTP = a ribonucleotidyl-ribonucleotide-RNA + GMP + diphosphate</text>
        <dbReference type="Rhea" id="RHEA:68076"/>
        <dbReference type="Rhea" id="RHEA-COMP:10463"/>
        <dbReference type="Rhea" id="RHEA-COMP:13936"/>
        <dbReference type="Rhea" id="RHEA-COMP:17355"/>
        <dbReference type="ChEBI" id="CHEBI:33019"/>
        <dbReference type="ChEBI" id="CHEBI:37565"/>
        <dbReference type="ChEBI" id="CHEBI:58115"/>
        <dbReference type="ChEBI" id="CHEBI:83062"/>
        <dbReference type="ChEBI" id="CHEBI:138284"/>
        <dbReference type="ChEBI" id="CHEBI:173118"/>
        <dbReference type="EC" id="6.5.1.8"/>
    </reaction>
</comment>
<evidence type="ECO:0000256" key="4">
    <source>
        <dbReference type="ARBA" id="ARBA00022723"/>
    </source>
</evidence>
<organism evidence="10 11">
    <name type="scientific">Hymenobacter glaciei</name>
    <dbReference type="NCBI Taxonomy" id="877209"/>
    <lineage>
        <taxon>Bacteria</taxon>
        <taxon>Pseudomonadati</taxon>
        <taxon>Bacteroidota</taxon>
        <taxon>Cytophagia</taxon>
        <taxon>Cytophagales</taxon>
        <taxon>Hymenobacteraceae</taxon>
        <taxon>Hymenobacter</taxon>
    </lineage>
</organism>
<accession>A0ABP7UNC7</accession>
<keyword evidence="8" id="KW-0464">Manganese</keyword>
<protein>
    <recommendedName>
        <fullName evidence="2">3'-phosphate/5'-hydroxy nucleic acid ligase</fullName>
        <ecNumber evidence="2">6.5.1.8</ecNumber>
    </recommendedName>
</protein>
<keyword evidence="6" id="KW-0692">RNA repair</keyword>
<evidence type="ECO:0000256" key="8">
    <source>
        <dbReference type="ARBA" id="ARBA00023211"/>
    </source>
</evidence>